<dbReference type="InterPro" id="IPR013087">
    <property type="entry name" value="Znf_C2H2_type"/>
</dbReference>
<dbReference type="EMBL" id="VFJC01000011">
    <property type="protein sequence ID" value="KAB5562536.1"/>
    <property type="molecule type" value="Genomic_DNA"/>
</dbReference>
<accession>A0A5N5N7I3</accession>
<dbReference type="PROSITE" id="PS00028">
    <property type="entry name" value="ZINC_FINGER_C2H2_1"/>
    <property type="match status" value="1"/>
</dbReference>
<evidence type="ECO:0000259" key="1">
    <source>
        <dbReference type="PROSITE" id="PS00028"/>
    </source>
</evidence>
<feature type="domain" description="C2H2-type" evidence="1">
    <location>
        <begin position="117"/>
        <end position="140"/>
    </location>
</feature>
<comment type="caution">
    <text evidence="2">The sequence shown here is derived from an EMBL/GenBank/DDBJ whole genome shotgun (WGS) entry which is preliminary data.</text>
</comment>
<sequence length="163" mass="17949">MSRRSGGCWCARSTLQSDAAEAPARAADHNRRKGRKKKYHRFRALDFSITPRTSVGGESRNERSPPMAIISVVARTMSFIILKSKVSSWLGLHLHDGPVSGGNTSYIKQLLTCELDCRASCSSGFSHPTRCSCHFSPSHHLHPPHSLPAQVRNTHTSIVTFVA</sequence>
<evidence type="ECO:0000313" key="2">
    <source>
        <dbReference type="EMBL" id="KAB5562536.1"/>
    </source>
</evidence>
<organism evidence="2 3">
    <name type="scientific">Pangasianodon hypophthalmus</name>
    <name type="common">Striped catfish</name>
    <name type="synonym">Helicophagus hypophthalmus</name>
    <dbReference type="NCBI Taxonomy" id="310915"/>
    <lineage>
        <taxon>Eukaryota</taxon>
        <taxon>Metazoa</taxon>
        <taxon>Chordata</taxon>
        <taxon>Craniata</taxon>
        <taxon>Vertebrata</taxon>
        <taxon>Euteleostomi</taxon>
        <taxon>Actinopterygii</taxon>
        <taxon>Neopterygii</taxon>
        <taxon>Teleostei</taxon>
        <taxon>Ostariophysi</taxon>
        <taxon>Siluriformes</taxon>
        <taxon>Pangasiidae</taxon>
        <taxon>Pangasianodon</taxon>
    </lineage>
</organism>
<proteinExistence type="predicted"/>
<reference evidence="2 3" key="1">
    <citation type="submission" date="2019-06" db="EMBL/GenBank/DDBJ databases">
        <title>A chromosome-scale genome assembly of the striped catfish, Pangasianodon hypophthalmus.</title>
        <authorList>
            <person name="Wen M."/>
            <person name="Zahm M."/>
            <person name="Roques C."/>
            <person name="Cabau C."/>
            <person name="Klopp C."/>
            <person name="Donnadieu C."/>
            <person name="Jouanno E."/>
            <person name="Avarre J.-C."/>
            <person name="Campet M."/>
            <person name="Ha T.T.T."/>
            <person name="Dugue R."/>
            <person name="Lampietro C."/>
            <person name="Louis A."/>
            <person name="Herpin A."/>
            <person name="Echchiki A."/>
            <person name="Berthelot C."/>
            <person name="Parey E."/>
            <person name="Roest-Crollius H."/>
            <person name="Braasch I."/>
            <person name="Postlethwait J."/>
            <person name="Bobe J."/>
            <person name="Montfort J."/>
            <person name="Bouchez O."/>
            <person name="Begum T."/>
            <person name="Schartl M."/>
            <person name="Guiguen Y."/>
        </authorList>
    </citation>
    <scope>NUCLEOTIDE SEQUENCE [LARGE SCALE GENOMIC DNA]</scope>
    <source>
        <strain evidence="2 3">Indonesia</strain>
        <tissue evidence="2">Blood</tissue>
    </source>
</reference>
<protein>
    <recommendedName>
        <fullName evidence="1">C2H2-type domain-containing protein</fullName>
    </recommendedName>
</protein>
<dbReference type="Proteomes" id="UP000327468">
    <property type="component" value="Chromosome 10"/>
</dbReference>
<gene>
    <name evidence="2" type="ORF">PHYPO_G00018930</name>
</gene>
<evidence type="ECO:0000313" key="3">
    <source>
        <dbReference type="Proteomes" id="UP000327468"/>
    </source>
</evidence>
<dbReference type="AlphaFoldDB" id="A0A5N5N7I3"/>
<name>A0A5N5N7I3_PANHP</name>
<keyword evidence="3" id="KW-1185">Reference proteome</keyword>